<dbReference type="EMBL" id="SMAS01000002">
    <property type="protein sequence ID" value="TCT36980.1"/>
    <property type="molecule type" value="Genomic_DNA"/>
</dbReference>
<proteinExistence type="predicted"/>
<name>A0A4R3NNH8_9GAMM</name>
<evidence type="ECO:0000313" key="2">
    <source>
        <dbReference type="Proteomes" id="UP000295055"/>
    </source>
</evidence>
<sequence>MKQNTATVSHSENRWIPLKSFCERTDIKIRTARYYIHTGKLKIKPKTKPNERVFVDWFAWNNG</sequence>
<comment type="caution">
    <text evidence="1">The sequence shown here is derived from an EMBL/GenBank/DDBJ whole genome shotgun (WGS) entry which is preliminary data.</text>
</comment>
<protein>
    <recommendedName>
        <fullName evidence="3">DNA-binding protein</fullName>
    </recommendedName>
</protein>
<dbReference type="Proteomes" id="UP000295055">
    <property type="component" value="Unassembled WGS sequence"/>
</dbReference>
<dbReference type="AlphaFoldDB" id="A0A4R3NNH8"/>
<evidence type="ECO:0008006" key="3">
    <source>
        <dbReference type="Google" id="ProtNLM"/>
    </source>
</evidence>
<gene>
    <name evidence="1" type="ORF">EC835_102445</name>
</gene>
<organism evidence="1 2">
    <name type="scientific">Providencia alcalifaciens</name>
    <dbReference type="NCBI Taxonomy" id="126385"/>
    <lineage>
        <taxon>Bacteria</taxon>
        <taxon>Pseudomonadati</taxon>
        <taxon>Pseudomonadota</taxon>
        <taxon>Gammaproteobacteria</taxon>
        <taxon>Enterobacterales</taxon>
        <taxon>Morganellaceae</taxon>
        <taxon>Providencia</taxon>
    </lineage>
</organism>
<reference evidence="1 2" key="1">
    <citation type="submission" date="2019-03" db="EMBL/GenBank/DDBJ databases">
        <title>Genomic analyses of the natural microbiome of Caenorhabditis elegans.</title>
        <authorList>
            <person name="Samuel B."/>
        </authorList>
    </citation>
    <scope>NUCLEOTIDE SEQUENCE [LARGE SCALE GENOMIC DNA]</scope>
    <source>
        <strain evidence="1 2">JUb102</strain>
    </source>
</reference>
<evidence type="ECO:0000313" key="1">
    <source>
        <dbReference type="EMBL" id="TCT36980.1"/>
    </source>
</evidence>
<dbReference type="OrthoDB" id="6466114at2"/>
<dbReference type="RefSeq" id="WP_132495690.1">
    <property type="nucleotide sequence ID" value="NZ_SMAS01000002.1"/>
</dbReference>
<accession>A0A4R3NNH8</accession>